<feature type="transmembrane region" description="Helical" evidence="1">
    <location>
        <begin position="83"/>
        <end position="106"/>
    </location>
</feature>
<proteinExistence type="predicted"/>
<protein>
    <submittedName>
        <fullName evidence="4">Transmembrane protein</fullName>
    </submittedName>
</protein>
<keyword evidence="1" id="KW-1133">Transmembrane helix</keyword>
<name>A0A0R3WTE0_HYDTA</name>
<reference evidence="2 3" key="2">
    <citation type="submission" date="2018-11" db="EMBL/GenBank/DDBJ databases">
        <authorList>
            <consortium name="Pathogen Informatics"/>
        </authorList>
    </citation>
    <scope>NUCLEOTIDE SEQUENCE [LARGE SCALE GENOMIC DNA]</scope>
</reference>
<reference evidence="4" key="1">
    <citation type="submission" date="2017-02" db="UniProtKB">
        <authorList>
            <consortium name="WormBaseParasite"/>
        </authorList>
    </citation>
    <scope>IDENTIFICATION</scope>
</reference>
<evidence type="ECO:0000313" key="2">
    <source>
        <dbReference type="EMBL" id="VDM23983.1"/>
    </source>
</evidence>
<keyword evidence="1" id="KW-0472">Membrane</keyword>
<dbReference type="AlphaFoldDB" id="A0A0R3WTE0"/>
<evidence type="ECO:0000256" key="1">
    <source>
        <dbReference type="SAM" id="Phobius"/>
    </source>
</evidence>
<dbReference type="EMBL" id="UYWX01003478">
    <property type="protein sequence ID" value="VDM23983.1"/>
    <property type="molecule type" value="Genomic_DNA"/>
</dbReference>
<evidence type="ECO:0000313" key="3">
    <source>
        <dbReference type="Proteomes" id="UP000274429"/>
    </source>
</evidence>
<keyword evidence="1" id="KW-0812">Transmembrane</keyword>
<dbReference type="WBParaSite" id="TTAC_0000403001-mRNA-1">
    <property type="protein sequence ID" value="TTAC_0000403001-mRNA-1"/>
    <property type="gene ID" value="TTAC_0000403001"/>
</dbReference>
<evidence type="ECO:0000313" key="4">
    <source>
        <dbReference type="WBParaSite" id="TTAC_0000403001-mRNA-1"/>
    </source>
</evidence>
<keyword evidence="3" id="KW-1185">Reference proteome</keyword>
<organism evidence="4">
    <name type="scientific">Hydatigena taeniaeformis</name>
    <name type="common">Feline tapeworm</name>
    <name type="synonym">Taenia taeniaeformis</name>
    <dbReference type="NCBI Taxonomy" id="6205"/>
    <lineage>
        <taxon>Eukaryota</taxon>
        <taxon>Metazoa</taxon>
        <taxon>Spiralia</taxon>
        <taxon>Lophotrochozoa</taxon>
        <taxon>Platyhelminthes</taxon>
        <taxon>Cestoda</taxon>
        <taxon>Eucestoda</taxon>
        <taxon>Cyclophyllidea</taxon>
        <taxon>Taeniidae</taxon>
        <taxon>Hydatigera</taxon>
    </lineage>
</organism>
<accession>A0A0R3WTE0</accession>
<gene>
    <name evidence="2" type="ORF">TTAC_LOCUS4015</name>
</gene>
<dbReference type="Proteomes" id="UP000274429">
    <property type="component" value="Unassembled WGS sequence"/>
</dbReference>
<sequence length="125" mass="13927">MNAESTLELLLRYDDAKMASRSAAQGGVIEDMPSEEDQIVRNGWKLDANEDFVGTISRVRLVISASSFSRSCHSEHEPITRIVFLLHLVSALLVLFVVVPMLAVLWPVDIWLTAHIHSQVESGIE</sequence>